<keyword evidence="5 6" id="KW-0560">Oxidoreductase</keyword>
<name>A0A5N8VI93_9ACTN</name>
<accession>A0A5N8VI93</accession>
<dbReference type="InterPro" id="IPR009100">
    <property type="entry name" value="AcylCoA_DH/oxidase_NM_dom_sf"/>
</dbReference>
<dbReference type="Pfam" id="PF02770">
    <property type="entry name" value="Acyl-CoA_dh_M"/>
    <property type="match status" value="1"/>
</dbReference>
<dbReference type="AlphaFoldDB" id="A0A5N8VI93"/>
<dbReference type="GO" id="GO:0005886">
    <property type="term" value="C:plasma membrane"/>
    <property type="evidence" value="ECO:0007669"/>
    <property type="project" value="TreeGrafter"/>
</dbReference>
<dbReference type="PANTHER" id="PTHR43292:SF3">
    <property type="entry name" value="ACYL-COA DEHYDROGENASE FADE29"/>
    <property type="match status" value="1"/>
</dbReference>
<dbReference type="EMBL" id="VJZD01000136">
    <property type="protein sequence ID" value="MPY34957.1"/>
    <property type="molecule type" value="Genomic_DNA"/>
</dbReference>
<feature type="domain" description="Acyl-CoA oxidase/dehydrogenase middle" evidence="8">
    <location>
        <begin position="127"/>
        <end position="206"/>
    </location>
</feature>
<keyword evidence="11" id="KW-1185">Reference proteome</keyword>
<reference evidence="10 11" key="1">
    <citation type="submission" date="2019-07" db="EMBL/GenBank/DDBJ databases">
        <title>New species of Amycolatopsis and Streptomyces.</title>
        <authorList>
            <person name="Duangmal K."/>
            <person name="Teo W.F.A."/>
            <person name="Lipun K."/>
        </authorList>
    </citation>
    <scope>NUCLEOTIDE SEQUENCE [LARGE SCALE GENOMIC DNA]</scope>
    <source>
        <strain evidence="10 11">NBRC 109810</strain>
    </source>
</reference>
<dbReference type="InterPro" id="IPR036250">
    <property type="entry name" value="AcylCo_DH-like_C"/>
</dbReference>
<dbReference type="Proteomes" id="UP000325849">
    <property type="component" value="Unassembled WGS sequence"/>
</dbReference>
<evidence type="ECO:0000256" key="3">
    <source>
        <dbReference type="ARBA" id="ARBA00022630"/>
    </source>
</evidence>
<dbReference type="GO" id="GO:0016627">
    <property type="term" value="F:oxidoreductase activity, acting on the CH-CH group of donors"/>
    <property type="evidence" value="ECO:0007669"/>
    <property type="project" value="InterPro"/>
</dbReference>
<evidence type="ECO:0000256" key="6">
    <source>
        <dbReference type="RuleBase" id="RU362125"/>
    </source>
</evidence>
<evidence type="ECO:0000259" key="9">
    <source>
        <dbReference type="Pfam" id="PF02771"/>
    </source>
</evidence>
<dbReference type="InterPro" id="IPR006091">
    <property type="entry name" value="Acyl-CoA_Oxase/DH_mid-dom"/>
</dbReference>
<evidence type="ECO:0000256" key="5">
    <source>
        <dbReference type="ARBA" id="ARBA00023002"/>
    </source>
</evidence>
<evidence type="ECO:0000259" key="7">
    <source>
        <dbReference type="Pfam" id="PF00441"/>
    </source>
</evidence>
<dbReference type="InterPro" id="IPR046373">
    <property type="entry name" value="Acyl-CoA_Oxase/DH_mid-dom_sf"/>
</dbReference>
<dbReference type="InterPro" id="IPR037069">
    <property type="entry name" value="AcylCoA_DH/ox_N_sf"/>
</dbReference>
<dbReference type="Gene3D" id="1.10.540.10">
    <property type="entry name" value="Acyl-CoA dehydrogenase/oxidase, N-terminal domain"/>
    <property type="match status" value="1"/>
</dbReference>
<dbReference type="InterPro" id="IPR052161">
    <property type="entry name" value="Mycobact_Acyl-CoA_DH"/>
</dbReference>
<comment type="similarity">
    <text evidence="2 6">Belongs to the acyl-CoA dehydrogenase family.</text>
</comment>
<evidence type="ECO:0000313" key="10">
    <source>
        <dbReference type="EMBL" id="MPY34957.1"/>
    </source>
</evidence>
<dbReference type="RefSeq" id="WP_152892707.1">
    <property type="nucleotide sequence ID" value="NZ_VJZD01000136.1"/>
</dbReference>
<feature type="domain" description="Acyl-CoA dehydrogenase/oxidase N-terminal" evidence="9">
    <location>
        <begin position="6"/>
        <end position="121"/>
    </location>
</feature>
<keyword evidence="4 6" id="KW-0274">FAD</keyword>
<comment type="cofactor">
    <cofactor evidence="1 6">
        <name>FAD</name>
        <dbReference type="ChEBI" id="CHEBI:57692"/>
    </cofactor>
</comment>
<evidence type="ECO:0000313" key="11">
    <source>
        <dbReference type="Proteomes" id="UP000325849"/>
    </source>
</evidence>
<evidence type="ECO:0000256" key="4">
    <source>
        <dbReference type="ARBA" id="ARBA00022827"/>
    </source>
</evidence>
<dbReference type="GO" id="GO:0050660">
    <property type="term" value="F:flavin adenine dinucleotide binding"/>
    <property type="evidence" value="ECO:0007669"/>
    <property type="project" value="InterPro"/>
</dbReference>
<gene>
    <name evidence="10" type="ORF">FNH09_28065</name>
</gene>
<dbReference type="PANTHER" id="PTHR43292">
    <property type="entry name" value="ACYL-COA DEHYDROGENASE"/>
    <property type="match status" value="1"/>
</dbReference>
<dbReference type="SUPFAM" id="SSF47203">
    <property type="entry name" value="Acyl-CoA dehydrogenase C-terminal domain-like"/>
    <property type="match status" value="1"/>
</dbReference>
<dbReference type="OrthoDB" id="3778631at2"/>
<dbReference type="Pfam" id="PF02771">
    <property type="entry name" value="Acyl-CoA_dh_N"/>
    <property type="match status" value="1"/>
</dbReference>
<evidence type="ECO:0000256" key="2">
    <source>
        <dbReference type="ARBA" id="ARBA00009347"/>
    </source>
</evidence>
<evidence type="ECO:0000256" key="1">
    <source>
        <dbReference type="ARBA" id="ARBA00001974"/>
    </source>
</evidence>
<keyword evidence="3 6" id="KW-0285">Flavoprotein</keyword>
<dbReference type="Pfam" id="PF00441">
    <property type="entry name" value="Acyl-CoA_dh_1"/>
    <property type="match status" value="1"/>
</dbReference>
<evidence type="ECO:0000259" key="8">
    <source>
        <dbReference type="Pfam" id="PF02770"/>
    </source>
</evidence>
<dbReference type="InterPro" id="IPR013786">
    <property type="entry name" value="AcylCoA_DH/ox_N"/>
</dbReference>
<organism evidence="10 11">
    <name type="scientific">Streptomyces adustus</name>
    <dbReference type="NCBI Taxonomy" id="1609272"/>
    <lineage>
        <taxon>Bacteria</taxon>
        <taxon>Bacillati</taxon>
        <taxon>Actinomycetota</taxon>
        <taxon>Actinomycetes</taxon>
        <taxon>Kitasatosporales</taxon>
        <taxon>Streptomycetaceae</taxon>
        <taxon>Streptomyces</taxon>
    </lineage>
</organism>
<dbReference type="Gene3D" id="2.40.110.10">
    <property type="entry name" value="Butyryl-CoA Dehydrogenase, subunit A, domain 2"/>
    <property type="match status" value="1"/>
</dbReference>
<feature type="domain" description="Acyl-CoA dehydrogenase/oxidase C-terminal" evidence="7">
    <location>
        <begin position="231"/>
        <end position="375"/>
    </location>
</feature>
<protein>
    <submittedName>
        <fullName evidence="10">Acyl-CoA dehydrogenase</fullName>
    </submittedName>
</protein>
<proteinExistence type="inferred from homology"/>
<dbReference type="Gene3D" id="1.20.140.10">
    <property type="entry name" value="Butyryl-CoA Dehydrogenase, subunit A, domain 3"/>
    <property type="match status" value="1"/>
</dbReference>
<sequence>MRFGFTEDQKRFRAEVRTALRSVEVRAAAAEATGADGVEPDARPLYRLLGKLGLLAVHWPVEFGGQGRPPTDAAIVAEELVRAGVPDTFHVNTIQIVGQFLLMAGSHEQKRRYLPALARGESFASVLYTEPDAASDLGALRAVAEPDGDGYRITGTKVFSLKTRFVDLGLCAARTTPGAGKYQGISLFLVDMGAPGVTVSLIPGVGDEHFHRVDLDAVPVPGGNLLGPRDEGWPLLNEALAIERTGLDYHLKAERWLQAALDALIDGDPGSAHDDRLEQIGRWHGTLTADHVLAWEVLTGLASDRIDQVATAVAKYHSSELAQGIAAWAVGVPGPEQRANRSGAAVTLDSAYREAPGLTLSAGTSEVMLQIMAAAFDSIGQEEQLTWTSPPIHSSTGCAGHCVRAWPASPPGRSCTAHR</sequence>
<dbReference type="SUPFAM" id="SSF56645">
    <property type="entry name" value="Acyl-CoA dehydrogenase NM domain-like"/>
    <property type="match status" value="1"/>
</dbReference>
<comment type="caution">
    <text evidence="10">The sequence shown here is derived from an EMBL/GenBank/DDBJ whole genome shotgun (WGS) entry which is preliminary data.</text>
</comment>
<dbReference type="InterPro" id="IPR009075">
    <property type="entry name" value="AcylCo_DH/oxidase_C"/>
</dbReference>